<dbReference type="AlphaFoldDB" id="A0A6H9XDU3"/>
<proteinExistence type="predicted"/>
<comment type="caution">
    <text evidence="4">The sequence shown here is derived from an EMBL/GenBank/DDBJ whole genome shotgun (WGS) entry which is preliminary data.</text>
</comment>
<keyword evidence="2" id="KW-1133">Transmembrane helix</keyword>
<feature type="region of interest" description="Disordered" evidence="1">
    <location>
        <begin position="263"/>
        <end position="292"/>
    </location>
</feature>
<feature type="chain" id="PRO_5043215298" description="Secreted protein" evidence="3">
    <location>
        <begin position="29"/>
        <end position="292"/>
    </location>
</feature>
<reference evidence="4 5" key="1">
    <citation type="submission" date="2018-06" db="EMBL/GenBank/DDBJ databases">
        <authorList>
            <consortium name="Pathogen Informatics"/>
            <person name="Doyle S."/>
        </authorList>
    </citation>
    <scope>NUCLEOTIDE SEQUENCE [LARGE SCALE GENOMIC DNA]</scope>
    <source>
        <strain evidence="4 5">NCTC10254</strain>
    </source>
</reference>
<evidence type="ECO:0000256" key="2">
    <source>
        <dbReference type="SAM" id="Phobius"/>
    </source>
</evidence>
<evidence type="ECO:0000256" key="3">
    <source>
        <dbReference type="SAM" id="SignalP"/>
    </source>
</evidence>
<dbReference type="GeneID" id="84573125"/>
<gene>
    <name evidence="4" type="ORF">NCTC10254_00434</name>
</gene>
<feature type="region of interest" description="Disordered" evidence="1">
    <location>
        <begin position="79"/>
        <end position="102"/>
    </location>
</feature>
<evidence type="ECO:0008006" key="6">
    <source>
        <dbReference type="Google" id="ProtNLM"/>
    </source>
</evidence>
<accession>A0A6H9XDU3</accession>
<feature type="region of interest" description="Disordered" evidence="1">
    <location>
        <begin position="129"/>
        <end position="202"/>
    </location>
</feature>
<name>A0A6H9XDU3_9CORY</name>
<feature type="compositionally biased region" description="Polar residues" evidence="1">
    <location>
        <begin position="153"/>
        <end position="188"/>
    </location>
</feature>
<evidence type="ECO:0000313" key="5">
    <source>
        <dbReference type="Proteomes" id="UP000249886"/>
    </source>
</evidence>
<keyword evidence="2" id="KW-0812">Transmembrane</keyword>
<feature type="transmembrane region" description="Helical" evidence="2">
    <location>
        <begin position="232"/>
        <end position="255"/>
    </location>
</feature>
<dbReference type="RefSeq" id="WP_005524179.1">
    <property type="nucleotide sequence ID" value="NZ_CBDEQJ010000054.1"/>
</dbReference>
<organism evidence="4 5">
    <name type="scientific">Corynebacterium matruchotii</name>
    <dbReference type="NCBI Taxonomy" id="43768"/>
    <lineage>
        <taxon>Bacteria</taxon>
        <taxon>Bacillati</taxon>
        <taxon>Actinomycetota</taxon>
        <taxon>Actinomycetes</taxon>
        <taxon>Mycobacteriales</taxon>
        <taxon>Corynebacteriaceae</taxon>
        <taxon>Corynebacterium</taxon>
    </lineage>
</organism>
<protein>
    <recommendedName>
        <fullName evidence="6">Secreted protein</fullName>
    </recommendedName>
</protein>
<keyword evidence="3" id="KW-0732">Signal</keyword>
<evidence type="ECO:0000256" key="1">
    <source>
        <dbReference type="SAM" id="MobiDB-lite"/>
    </source>
</evidence>
<dbReference type="EMBL" id="UARK01000001">
    <property type="protein sequence ID" value="SPW24069.1"/>
    <property type="molecule type" value="Genomic_DNA"/>
</dbReference>
<keyword evidence="2" id="KW-0472">Membrane</keyword>
<evidence type="ECO:0000313" key="4">
    <source>
        <dbReference type="EMBL" id="SPW24069.1"/>
    </source>
</evidence>
<dbReference type="Proteomes" id="UP000249886">
    <property type="component" value="Unassembled WGS sequence"/>
</dbReference>
<sequence>MTSRTHNVAAVGAIALFWAISTTPTALATPAANPKPDTPNTSSWISSTSVEQCSTLDFEAHGFPKGQTLNIALDDDQEADKQPIDDTGSASGTIEIPCDFPTGTHRLHFTSTDDYTSYSPNFEVTAKPAATSEAANKPSATPSRDSAHLASGTGRTNSNTEPNAGSNAGNRGASQNRSGTAKNTTETAAHNKVKATGFTAQPTTVPNNGGLFDKNADEAIPTAISAAGSIPYIGFFVGGAILLVGMTAINAWLYVQRNDPRRDRYRDRRDRDWDRWDRDRDRRDRWDDEPLD</sequence>
<feature type="signal peptide" evidence="3">
    <location>
        <begin position="1"/>
        <end position="28"/>
    </location>
</feature>